<protein>
    <submittedName>
        <fullName evidence="1">Uncharacterized protein</fullName>
    </submittedName>
</protein>
<comment type="caution">
    <text evidence="1">The sequence shown here is derived from an EMBL/GenBank/DDBJ whole genome shotgun (WGS) entry which is preliminary data.</text>
</comment>
<organism evidence="1 2">
    <name type="scientific">Lactuca sativa</name>
    <name type="common">Garden lettuce</name>
    <dbReference type="NCBI Taxonomy" id="4236"/>
    <lineage>
        <taxon>Eukaryota</taxon>
        <taxon>Viridiplantae</taxon>
        <taxon>Streptophyta</taxon>
        <taxon>Embryophyta</taxon>
        <taxon>Tracheophyta</taxon>
        <taxon>Spermatophyta</taxon>
        <taxon>Magnoliopsida</taxon>
        <taxon>eudicotyledons</taxon>
        <taxon>Gunneridae</taxon>
        <taxon>Pentapetalae</taxon>
        <taxon>asterids</taxon>
        <taxon>campanulids</taxon>
        <taxon>Asterales</taxon>
        <taxon>Asteraceae</taxon>
        <taxon>Cichorioideae</taxon>
        <taxon>Cichorieae</taxon>
        <taxon>Lactucinae</taxon>
        <taxon>Lactuca</taxon>
    </lineage>
</organism>
<dbReference type="EMBL" id="NBSK02000004">
    <property type="protein sequence ID" value="KAJ0210178.1"/>
    <property type="molecule type" value="Genomic_DNA"/>
</dbReference>
<keyword evidence="2" id="KW-1185">Reference proteome</keyword>
<dbReference type="Proteomes" id="UP000235145">
    <property type="component" value="Unassembled WGS sequence"/>
</dbReference>
<sequence length="196" mass="22882">MTSNSVESVNALSRDERKLSITMLIDFFRATMQQWWCQRRNVGVIIVLQFTMNDKLKEKKMSLSMMRRSSLGGSTNHLDFRHTRLIKADMSRHYTYGKWQLSSIPFTHAMAVFKEPRYQHCSAWVSSDFIMETYHSTYIEVLSHVSVPSEYVESDQVMIVLPPLMDKRQVERPKNHNRIPSQGEGPIQKKKLVVAK</sequence>
<proteinExistence type="predicted"/>
<gene>
    <name evidence="1" type="ORF">LSAT_V11C400189950</name>
</gene>
<evidence type="ECO:0000313" key="2">
    <source>
        <dbReference type="Proteomes" id="UP000235145"/>
    </source>
</evidence>
<reference evidence="1 2" key="1">
    <citation type="journal article" date="2017" name="Nat. Commun.">
        <title>Genome assembly with in vitro proximity ligation data and whole-genome triplication in lettuce.</title>
        <authorList>
            <person name="Reyes-Chin-Wo S."/>
            <person name="Wang Z."/>
            <person name="Yang X."/>
            <person name="Kozik A."/>
            <person name="Arikit S."/>
            <person name="Song C."/>
            <person name="Xia L."/>
            <person name="Froenicke L."/>
            <person name="Lavelle D.O."/>
            <person name="Truco M.J."/>
            <person name="Xia R."/>
            <person name="Zhu S."/>
            <person name="Xu C."/>
            <person name="Xu H."/>
            <person name="Xu X."/>
            <person name="Cox K."/>
            <person name="Korf I."/>
            <person name="Meyers B.C."/>
            <person name="Michelmore R.W."/>
        </authorList>
    </citation>
    <scope>NUCLEOTIDE SEQUENCE [LARGE SCALE GENOMIC DNA]</scope>
    <source>
        <strain evidence="2">cv. Salinas</strain>
        <tissue evidence="1">Seedlings</tissue>
    </source>
</reference>
<accession>A0A9R1VQG7</accession>
<evidence type="ECO:0000313" key="1">
    <source>
        <dbReference type="EMBL" id="KAJ0210178.1"/>
    </source>
</evidence>
<dbReference type="AlphaFoldDB" id="A0A9R1VQG7"/>
<name>A0A9R1VQG7_LACSA</name>